<evidence type="ECO:0000256" key="3">
    <source>
        <dbReference type="ARBA" id="ARBA00022692"/>
    </source>
</evidence>
<dbReference type="STRING" id="77044.A0A1W2TW28"/>
<feature type="domain" description="Peptidase S54 rhomboid" evidence="8">
    <location>
        <begin position="148"/>
        <end position="296"/>
    </location>
</feature>
<evidence type="ECO:0000256" key="1">
    <source>
        <dbReference type="ARBA" id="ARBA00004141"/>
    </source>
</evidence>
<evidence type="ECO:0000259" key="8">
    <source>
        <dbReference type="Pfam" id="PF01694"/>
    </source>
</evidence>
<dbReference type="Pfam" id="PF01694">
    <property type="entry name" value="Rhomboid"/>
    <property type="match status" value="1"/>
</dbReference>
<protein>
    <submittedName>
        <fullName evidence="9">Putative presenilins-associated rhomboid-like mitochondrial-like protein</fullName>
    </submittedName>
</protein>
<sequence>MFRARANRTKALFVSKLGLIKRPYSNYYQPLPRVPLLGPALWSVAACSTIYLGCAAYDVYRDTQRARLERSRWPHYKQPQDPTFEDLERLADRRSTSTASHYIGGTTADAERLTVGVMSLAAGVHLATRAVPTLAGHFMHTPALSGNYSLLTSVFGHAGLLHLGFNMYGMLQLIPSAARCPTFRDNSAHLSAFYLSAGILSSLASHATAVWPERSIYRPTLGASGALLALFGIVGISYPDIQVGVLLIPGSFPIANVMACVALFDAIGLFVRYPYISLAHSAHLSGLALGVVYARYCDNQKIWRTSRKTAFRAMRSLGVI</sequence>
<organism evidence="9">
    <name type="scientific">Rosellinia necatrix</name>
    <name type="common">White root-rot fungus</name>
    <dbReference type="NCBI Taxonomy" id="77044"/>
    <lineage>
        <taxon>Eukaryota</taxon>
        <taxon>Fungi</taxon>
        <taxon>Dikarya</taxon>
        <taxon>Ascomycota</taxon>
        <taxon>Pezizomycotina</taxon>
        <taxon>Sordariomycetes</taxon>
        <taxon>Xylariomycetidae</taxon>
        <taxon>Xylariales</taxon>
        <taxon>Xylariaceae</taxon>
        <taxon>Rosellinia</taxon>
    </lineage>
</organism>
<dbReference type="GO" id="GO:0016020">
    <property type="term" value="C:membrane"/>
    <property type="evidence" value="ECO:0007669"/>
    <property type="project" value="UniProtKB-SubCell"/>
</dbReference>
<dbReference type="PANTHER" id="PTHR43731:SF14">
    <property type="entry name" value="PRESENILIN-ASSOCIATED RHOMBOID-LIKE PROTEIN, MITOCHONDRIAL"/>
    <property type="match status" value="1"/>
</dbReference>
<dbReference type="SUPFAM" id="SSF144091">
    <property type="entry name" value="Rhomboid-like"/>
    <property type="match status" value="1"/>
</dbReference>
<comment type="similarity">
    <text evidence="2">Belongs to the peptidase S54 family.</text>
</comment>
<evidence type="ECO:0000256" key="4">
    <source>
        <dbReference type="ARBA" id="ARBA00022801"/>
    </source>
</evidence>
<dbReference type="InterPro" id="IPR022764">
    <property type="entry name" value="Peptidase_S54_rhomboid_dom"/>
</dbReference>
<dbReference type="OrthoDB" id="10260614at2759"/>
<dbReference type="GO" id="GO:0006465">
    <property type="term" value="P:signal peptide processing"/>
    <property type="evidence" value="ECO:0007669"/>
    <property type="project" value="TreeGrafter"/>
</dbReference>
<comment type="subcellular location">
    <subcellularLocation>
        <location evidence="1">Membrane</location>
        <topology evidence="1">Multi-pass membrane protein</topology>
    </subcellularLocation>
</comment>
<dbReference type="PANTHER" id="PTHR43731">
    <property type="entry name" value="RHOMBOID PROTEASE"/>
    <property type="match status" value="1"/>
</dbReference>
<dbReference type="GO" id="GO:0004252">
    <property type="term" value="F:serine-type endopeptidase activity"/>
    <property type="evidence" value="ECO:0007669"/>
    <property type="project" value="InterPro"/>
</dbReference>
<keyword evidence="3 7" id="KW-0812">Transmembrane</keyword>
<dbReference type="OMA" id="SGFAQHW"/>
<keyword evidence="5 7" id="KW-1133">Transmembrane helix</keyword>
<gene>
    <name evidence="9" type="ORF">SAMD00023353_9000240</name>
</gene>
<dbReference type="AlphaFoldDB" id="A0A1W2TW28"/>
<keyword evidence="10" id="KW-1185">Reference proteome</keyword>
<dbReference type="Gene3D" id="1.20.1540.10">
    <property type="entry name" value="Rhomboid-like"/>
    <property type="match status" value="1"/>
</dbReference>
<feature type="transmembrane region" description="Helical" evidence="7">
    <location>
        <begin position="250"/>
        <end position="271"/>
    </location>
</feature>
<accession>A0A1W2TW28</accession>
<evidence type="ECO:0000313" key="9">
    <source>
        <dbReference type="EMBL" id="GAP92865.1"/>
    </source>
</evidence>
<evidence type="ECO:0000313" key="10">
    <source>
        <dbReference type="Proteomes" id="UP000054516"/>
    </source>
</evidence>
<dbReference type="EMBL" id="DF977535">
    <property type="protein sequence ID" value="GAP92865.1"/>
    <property type="molecule type" value="Genomic_DNA"/>
</dbReference>
<evidence type="ECO:0000256" key="5">
    <source>
        <dbReference type="ARBA" id="ARBA00022989"/>
    </source>
</evidence>
<dbReference type="InterPro" id="IPR050925">
    <property type="entry name" value="Rhomboid_protease_S54"/>
</dbReference>
<keyword evidence="4" id="KW-0378">Hydrolase</keyword>
<feature type="transmembrane region" description="Helical" evidence="7">
    <location>
        <begin position="191"/>
        <end position="211"/>
    </location>
</feature>
<evidence type="ECO:0000256" key="2">
    <source>
        <dbReference type="ARBA" id="ARBA00009045"/>
    </source>
</evidence>
<evidence type="ECO:0000256" key="7">
    <source>
        <dbReference type="SAM" id="Phobius"/>
    </source>
</evidence>
<reference evidence="9" key="1">
    <citation type="submission" date="2016-03" db="EMBL/GenBank/DDBJ databases">
        <title>Draft genome sequence of Rosellinia necatrix.</title>
        <authorList>
            <person name="Kanematsu S."/>
        </authorList>
    </citation>
    <scope>NUCLEOTIDE SEQUENCE [LARGE SCALE GENOMIC DNA]</scope>
    <source>
        <strain evidence="9">W97</strain>
    </source>
</reference>
<dbReference type="InterPro" id="IPR035952">
    <property type="entry name" value="Rhomboid-like_sf"/>
</dbReference>
<keyword evidence="6 7" id="KW-0472">Membrane</keyword>
<dbReference type="Proteomes" id="UP000054516">
    <property type="component" value="Unassembled WGS sequence"/>
</dbReference>
<evidence type="ECO:0000256" key="6">
    <source>
        <dbReference type="ARBA" id="ARBA00023136"/>
    </source>
</evidence>
<feature type="transmembrane region" description="Helical" evidence="7">
    <location>
        <begin position="148"/>
        <end position="171"/>
    </location>
</feature>
<name>A0A1W2TW28_ROSNE</name>
<proteinExistence type="inferred from homology"/>
<feature type="transmembrane region" description="Helical" evidence="7">
    <location>
        <begin position="220"/>
        <end position="238"/>
    </location>
</feature>